<dbReference type="Gene3D" id="3.30.420.10">
    <property type="entry name" value="Ribonuclease H-like superfamily/Ribonuclease H"/>
    <property type="match status" value="1"/>
</dbReference>
<evidence type="ECO:0000313" key="4">
    <source>
        <dbReference type="EMBL" id="CAJ1070993.1"/>
    </source>
</evidence>
<dbReference type="EC" id="3.1.26.4" evidence="2"/>
<reference evidence="4" key="1">
    <citation type="submission" date="2023-08" db="EMBL/GenBank/DDBJ databases">
        <authorList>
            <person name="Alioto T."/>
            <person name="Alioto T."/>
            <person name="Gomez Garrido J."/>
        </authorList>
    </citation>
    <scope>NUCLEOTIDE SEQUENCE</scope>
</reference>
<dbReference type="EMBL" id="OY660876">
    <property type="protein sequence ID" value="CAJ1070993.1"/>
    <property type="molecule type" value="Genomic_DNA"/>
</dbReference>
<evidence type="ECO:0000259" key="3">
    <source>
        <dbReference type="PROSITE" id="PS50994"/>
    </source>
</evidence>
<dbReference type="PANTHER" id="PTHR33064:SF37">
    <property type="entry name" value="RIBONUCLEASE H"/>
    <property type="match status" value="1"/>
</dbReference>
<accession>A0AAV1GC07</accession>
<dbReference type="InterPro" id="IPR043128">
    <property type="entry name" value="Rev_trsase/Diguanyl_cyclase"/>
</dbReference>
<dbReference type="SUPFAM" id="SSF53098">
    <property type="entry name" value="Ribonuclease H-like"/>
    <property type="match status" value="1"/>
</dbReference>
<sequence length="621" mass="71902">MAFPLDWIMKQKIQESDLSPDGKVWLKQIIGEAEVARFKYDCGDLGVEQAHSIRGEVHEWVEQNCFYPEAYAEIHEILKKLIYLRIIRREYRPITNSPIMAIEEPESAGGGWRPVMNFKALNWETEDYEVITGDAQSRLRALKIKKFKSRIELENAIFSIRLTNSSQRKTAFTFSGKTYVWRRLPEGYKNSTKVLHSAVKNILYGLGATIFISSVYITDDTEEEHLQRLQTITQRLREAGLKLNLGKCHFGQFQVDYLGFQVSTDLGISDRYWEKLEKISPPTSKKDLQKILGSCNYVRDHVPNYQKYAKPLYDRLKKTRGAQNWPWKWTAADQSNLNELKKAIHAAERLEPRDCTIRLVAEISCEDQDAVVKVSNEGAGTVSWWSHTLTMVEEKFPPEEKELAVLQKYWGRLRMLAKGQGVKVITQSKIHQSLRKDMVIKTQATKQRWRKWEEILQDSELMLNPLEPWKSLCMDVVGPLQPTGKRGEEYLFVLVDLVSEYVCLHPDREADGSSAVAMLDQACIYQGMPKELWTDKSTPLCNTQVDYWCQQHRVTRSYFPSYMTQAKQVLEKTIELVKNTIAENSNSKEWSTKVLEIGMVLNNRRRGNRPSPSMELNSRPF</sequence>
<dbReference type="SUPFAM" id="SSF56672">
    <property type="entry name" value="DNA/RNA polymerases"/>
    <property type="match status" value="1"/>
</dbReference>
<evidence type="ECO:0000256" key="1">
    <source>
        <dbReference type="ARBA" id="ARBA00010879"/>
    </source>
</evidence>
<name>A0AAV1GC07_XYRNO</name>
<keyword evidence="5" id="KW-1185">Reference proteome</keyword>
<dbReference type="InterPro" id="IPR001584">
    <property type="entry name" value="Integrase_cat-core"/>
</dbReference>
<dbReference type="GO" id="GO:0004523">
    <property type="term" value="F:RNA-DNA hybrid ribonuclease activity"/>
    <property type="evidence" value="ECO:0007669"/>
    <property type="project" value="UniProtKB-EC"/>
</dbReference>
<dbReference type="PANTHER" id="PTHR33064">
    <property type="entry name" value="POL PROTEIN"/>
    <property type="match status" value="1"/>
</dbReference>
<feature type="domain" description="Integrase catalytic" evidence="3">
    <location>
        <begin position="464"/>
        <end position="621"/>
    </location>
</feature>
<evidence type="ECO:0000313" key="5">
    <source>
        <dbReference type="Proteomes" id="UP001178508"/>
    </source>
</evidence>
<dbReference type="InterPro" id="IPR012337">
    <property type="entry name" value="RNaseH-like_sf"/>
</dbReference>
<dbReference type="AlphaFoldDB" id="A0AAV1GC07"/>
<gene>
    <name evidence="4" type="ORF">XNOV1_A025380</name>
</gene>
<dbReference type="CDD" id="cd01647">
    <property type="entry name" value="RT_LTR"/>
    <property type="match status" value="1"/>
</dbReference>
<protein>
    <recommendedName>
        <fullName evidence="2">ribonuclease H</fullName>
        <ecNumber evidence="2">3.1.26.4</ecNumber>
    </recommendedName>
</protein>
<dbReference type="Proteomes" id="UP001178508">
    <property type="component" value="Chromosome 13"/>
</dbReference>
<dbReference type="PROSITE" id="PS50994">
    <property type="entry name" value="INTEGRASE"/>
    <property type="match status" value="1"/>
</dbReference>
<dbReference type="Pfam" id="PF00078">
    <property type="entry name" value="RVT_1"/>
    <property type="match status" value="1"/>
</dbReference>
<organism evidence="4 5">
    <name type="scientific">Xyrichtys novacula</name>
    <name type="common">Pearly razorfish</name>
    <name type="synonym">Hemipteronotus novacula</name>
    <dbReference type="NCBI Taxonomy" id="13765"/>
    <lineage>
        <taxon>Eukaryota</taxon>
        <taxon>Metazoa</taxon>
        <taxon>Chordata</taxon>
        <taxon>Craniata</taxon>
        <taxon>Vertebrata</taxon>
        <taxon>Euteleostomi</taxon>
        <taxon>Actinopterygii</taxon>
        <taxon>Neopterygii</taxon>
        <taxon>Teleostei</taxon>
        <taxon>Neoteleostei</taxon>
        <taxon>Acanthomorphata</taxon>
        <taxon>Eupercaria</taxon>
        <taxon>Labriformes</taxon>
        <taxon>Labridae</taxon>
        <taxon>Xyrichtys</taxon>
    </lineage>
</organism>
<proteinExistence type="inferred from homology"/>
<dbReference type="InterPro" id="IPR043502">
    <property type="entry name" value="DNA/RNA_pol_sf"/>
</dbReference>
<dbReference type="InterPro" id="IPR051320">
    <property type="entry name" value="Viral_Replic_Matur_Polypro"/>
</dbReference>
<dbReference type="InterPro" id="IPR036397">
    <property type="entry name" value="RNaseH_sf"/>
</dbReference>
<dbReference type="Gene3D" id="3.10.10.10">
    <property type="entry name" value="HIV Type 1 Reverse Transcriptase, subunit A, domain 1"/>
    <property type="match status" value="1"/>
</dbReference>
<comment type="similarity">
    <text evidence="1">Belongs to the beta type-B retroviral polymerase family. HERV class-II K(HML-2) pol subfamily.</text>
</comment>
<dbReference type="GO" id="GO:0015074">
    <property type="term" value="P:DNA integration"/>
    <property type="evidence" value="ECO:0007669"/>
    <property type="project" value="InterPro"/>
</dbReference>
<dbReference type="GO" id="GO:0003676">
    <property type="term" value="F:nucleic acid binding"/>
    <property type="evidence" value="ECO:0007669"/>
    <property type="project" value="InterPro"/>
</dbReference>
<dbReference type="InterPro" id="IPR000477">
    <property type="entry name" value="RT_dom"/>
</dbReference>
<dbReference type="Gene3D" id="3.30.70.270">
    <property type="match status" value="2"/>
</dbReference>
<dbReference type="Pfam" id="PF00665">
    <property type="entry name" value="rve"/>
    <property type="match status" value="1"/>
</dbReference>
<evidence type="ECO:0000256" key="2">
    <source>
        <dbReference type="ARBA" id="ARBA00012180"/>
    </source>
</evidence>